<dbReference type="InterPro" id="IPR043128">
    <property type="entry name" value="Rev_trsase/Diguanyl_cyclase"/>
</dbReference>
<proteinExistence type="predicted"/>
<dbReference type="SMART" id="SM00267">
    <property type="entry name" value="GGDEF"/>
    <property type="match status" value="1"/>
</dbReference>
<dbReference type="InterPro" id="IPR000160">
    <property type="entry name" value="GGDEF_dom"/>
</dbReference>
<dbReference type="AlphaFoldDB" id="A0A094INR9"/>
<evidence type="ECO:0000256" key="3">
    <source>
        <dbReference type="SAM" id="SignalP"/>
    </source>
</evidence>
<feature type="signal peptide" evidence="3">
    <location>
        <begin position="1"/>
        <end position="19"/>
    </location>
</feature>
<feature type="transmembrane region" description="Helical" evidence="2">
    <location>
        <begin position="244"/>
        <end position="267"/>
    </location>
</feature>
<feature type="chain" id="PRO_5001900216" description="diguanylate cyclase" evidence="3">
    <location>
        <begin position="20"/>
        <end position="554"/>
    </location>
</feature>
<dbReference type="Pfam" id="PF07695">
    <property type="entry name" value="7TMR-DISM_7TM"/>
    <property type="match status" value="1"/>
</dbReference>
<keyword evidence="2" id="KW-0472">Membrane</keyword>
<dbReference type="SUPFAM" id="SSF55073">
    <property type="entry name" value="Nucleotide cyclase"/>
    <property type="match status" value="1"/>
</dbReference>
<accession>A0A094INR9</accession>
<evidence type="ECO:0000313" key="5">
    <source>
        <dbReference type="EMBL" id="KFZ28772.1"/>
    </source>
</evidence>
<dbReference type="Proteomes" id="UP000053718">
    <property type="component" value="Unassembled WGS sequence"/>
</dbReference>
<dbReference type="eggNOG" id="COG2199">
    <property type="taxonomic scope" value="Bacteria"/>
</dbReference>
<feature type="transmembrane region" description="Helical" evidence="2">
    <location>
        <begin position="363"/>
        <end position="383"/>
    </location>
</feature>
<protein>
    <recommendedName>
        <fullName evidence="1">diguanylate cyclase</fullName>
        <ecNumber evidence="1">2.7.7.65</ecNumber>
    </recommendedName>
</protein>
<dbReference type="OrthoDB" id="5289013at2"/>
<keyword evidence="2" id="KW-0812">Transmembrane</keyword>
<feature type="transmembrane region" description="Helical" evidence="2">
    <location>
        <begin position="183"/>
        <end position="204"/>
    </location>
</feature>
<dbReference type="Gene3D" id="3.30.70.270">
    <property type="match status" value="1"/>
</dbReference>
<feature type="domain" description="GGDEF" evidence="4">
    <location>
        <begin position="425"/>
        <end position="554"/>
    </location>
</feature>
<organism evidence="5 6">
    <name type="scientific">Pseudidiomarina atlantica</name>
    <dbReference type="NCBI Taxonomy" id="1517416"/>
    <lineage>
        <taxon>Bacteria</taxon>
        <taxon>Pseudomonadati</taxon>
        <taxon>Pseudomonadota</taxon>
        <taxon>Gammaproteobacteria</taxon>
        <taxon>Alteromonadales</taxon>
        <taxon>Idiomarinaceae</taxon>
        <taxon>Pseudidiomarina</taxon>
    </lineage>
</organism>
<dbReference type="Gene3D" id="2.60.40.2380">
    <property type="match status" value="1"/>
</dbReference>
<feature type="transmembrane region" description="Helical" evidence="2">
    <location>
        <begin position="211"/>
        <end position="232"/>
    </location>
</feature>
<sequence length="554" mass="61928">MRILWVIVLGLFLSDTATANPITVDSRDLLQLHEHSEILRGIPVEWGIEEILAADKQGKFNAFSGVAASASKTTATWLKLELQAAGEVALRASEKVLVAHAISQQNADFYVVNNGNIDVIHAGLDHAFQHSQRVNYRHPAIALSTAELPQTIYIRFYDQAGSVFPLELLNSSTFEQKRLQENLIFGAIFGIIIGLFFYNLTLYVQLRDSSYLWYVFSMAAALVLLLEGTGIGPQMLWPSIPHPWYLNRVSTAAMWGFSLIMFSLYFLQLRDHLPWTFRVLVFILVAHAAVYVLHAGGFTQYAAIVSNTFALISIPLLLVAAIWRFRQGFYPALFFTLAQSVMLLAALLMVMRQLALVKPEQIVSYWFPAAVALEAILFSLALAHRIGELKSQRYAAIMDAYHDSLTGALNRRGMMNQLSKLRGTQGYCLVLIDLDGFKAINDNCGHDVGDTVLQYVAKRVSNAVRSGQGWVVRFGGDEFGILIPNKLTAIQAFCERVRVAIEAPMHINGQLINVGASIGWHCADKMTEFEPVYRMADQAMYQNKQQRRLNHSAP</sequence>
<dbReference type="EC" id="2.7.7.65" evidence="1"/>
<dbReference type="Pfam" id="PF07696">
    <property type="entry name" value="7TMR-DISMED2"/>
    <property type="match status" value="1"/>
</dbReference>
<evidence type="ECO:0000313" key="6">
    <source>
        <dbReference type="Proteomes" id="UP000053718"/>
    </source>
</evidence>
<feature type="transmembrane region" description="Helical" evidence="2">
    <location>
        <begin position="304"/>
        <end position="323"/>
    </location>
</feature>
<feature type="transmembrane region" description="Helical" evidence="2">
    <location>
        <begin position="330"/>
        <end position="351"/>
    </location>
</feature>
<dbReference type="InterPro" id="IPR050469">
    <property type="entry name" value="Diguanylate_Cyclase"/>
</dbReference>
<evidence type="ECO:0000256" key="2">
    <source>
        <dbReference type="SAM" id="Phobius"/>
    </source>
</evidence>
<dbReference type="STRING" id="1517416.IDAT_06075"/>
<dbReference type="GO" id="GO:0052621">
    <property type="term" value="F:diguanylate cyclase activity"/>
    <property type="evidence" value="ECO:0007669"/>
    <property type="project" value="UniProtKB-EC"/>
</dbReference>
<dbReference type="RefSeq" id="WP_034731920.1">
    <property type="nucleotide sequence ID" value="NZ_JPIN01000006.1"/>
</dbReference>
<dbReference type="PANTHER" id="PTHR45138">
    <property type="entry name" value="REGULATORY COMPONENTS OF SENSORY TRANSDUCTION SYSTEM"/>
    <property type="match status" value="1"/>
</dbReference>
<dbReference type="CDD" id="cd01949">
    <property type="entry name" value="GGDEF"/>
    <property type="match status" value="1"/>
</dbReference>
<dbReference type="InterPro" id="IPR029787">
    <property type="entry name" value="Nucleotide_cyclase"/>
</dbReference>
<dbReference type="GO" id="GO:0005886">
    <property type="term" value="C:plasma membrane"/>
    <property type="evidence" value="ECO:0007669"/>
    <property type="project" value="TreeGrafter"/>
</dbReference>
<keyword evidence="2" id="KW-1133">Transmembrane helix</keyword>
<feature type="transmembrane region" description="Helical" evidence="2">
    <location>
        <begin position="279"/>
        <end position="298"/>
    </location>
</feature>
<dbReference type="Pfam" id="PF00990">
    <property type="entry name" value="GGDEF"/>
    <property type="match status" value="1"/>
</dbReference>
<dbReference type="InterPro" id="IPR011622">
    <property type="entry name" value="7TMR_DISM_rcpt_extracell_dom2"/>
</dbReference>
<dbReference type="EMBL" id="JPIN01000006">
    <property type="protein sequence ID" value="KFZ28772.1"/>
    <property type="molecule type" value="Genomic_DNA"/>
</dbReference>
<comment type="caution">
    <text evidence="5">The sequence shown here is derived from an EMBL/GenBank/DDBJ whole genome shotgun (WGS) entry which is preliminary data.</text>
</comment>
<keyword evidence="3" id="KW-0732">Signal</keyword>
<reference evidence="5 6" key="1">
    <citation type="submission" date="2014-06" db="EMBL/GenBank/DDBJ databases">
        <title>Draft genome sequence of Idiomarina sp. MCCC 1A10513.</title>
        <authorList>
            <person name="Du J."/>
            <person name="Lai Q."/>
            <person name="Shao Z."/>
        </authorList>
    </citation>
    <scope>NUCLEOTIDE SEQUENCE [LARGE SCALE GENOMIC DNA]</scope>
    <source>
        <strain evidence="5 6">MCCC 1A10513</strain>
    </source>
</reference>
<gene>
    <name evidence="5" type="ORF">IDAT_06075</name>
</gene>
<keyword evidence="6" id="KW-1185">Reference proteome</keyword>
<dbReference type="PROSITE" id="PS50887">
    <property type="entry name" value="GGDEF"/>
    <property type="match status" value="1"/>
</dbReference>
<dbReference type="NCBIfam" id="TIGR00254">
    <property type="entry name" value="GGDEF"/>
    <property type="match status" value="1"/>
</dbReference>
<dbReference type="GO" id="GO:0043709">
    <property type="term" value="P:cell adhesion involved in single-species biofilm formation"/>
    <property type="evidence" value="ECO:0007669"/>
    <property type="project" value="TreeGrafter"/>
</dbReference>
<evidence type="ECO:0000256" key="1">
    <source>
        <dbReference type="ARBA" id="ARBA00012528"/>
    </source>
</evidence>
<dbReference type="GO" id="GO:1902201">
    <property type="term" value="P:negative regulation of bacterial-type flagellum-dependent cell motility"/>
    <property type="evidence" value="ECO:0007669"/>
    <property type="project" value="TreeGrafter"/>
</dbReference>
<dbReference type="PANTHER" id="PTHR45138:SF6">
    <property type="entry name" value="DIGUANYLATE CYCLASE DGCN"/>
    <property type="match status" value="1"/>
</dbReference>
<evidence type="ECO:0000259" key="4">
    <source>
        <dbReference type="PROSITE" id="PS50887"/>
    </source>
</evidence>
<name>A0A094INR9_9GAMM</name>
<dbReference type="InterPro" id="IPR011623">
    <property type="entry name" value="7TMR_DISM_rcpt_extracell_dom1"/>
</dbReference>